<evidence type="ECO:0000313" key="2">
    <source>
        <dbReference type="Proteomes" id="UP000198841"/>
    </source>
</evidence>
<name>A0A1I4DGX5_9GAMM</name>
<dbReference type="Proteomes" id="UP000198841">
    <property type="component" value="Unassembled WGS sequence"/>
</dbReference>
<accession>A0A1I4DGX5</accession>
<gene>
    <name evidence="1" type="ORF">SAMN05518863_11295</name>
</gene>
<proteinExistence type="predicted"/>
<evidence type="ECO:0000313" key="1">
    <source>
        <dbReference type="EMBL" id="SFK92050.1"/>
    </source>
</evidence>
<reference evidence="1 2" key="1">
    <citation type="submission" date="2016-10" db="EMBL/GenBank/DDBJ databases">
        <authorList>
            <person name="Varghese N."/>
            <person name="Submissions S."/>
        </authorList>
    </citation>
    <scope>NUCLEOTIDE SEQUENCE [LARGE SCALE GENOMIC DNA]</scope>
    <source>
        <strain evidence="1 2">YR512</strain>
    </source>
</reference>
<comment type="caution">
    <text evidence="1">The sequence shown here is derived from an EMBL/GenBank/DDBJ whole genome shotgun (WGS) entry which is preliminary data.</text>
</comment>
<sequence length="49" mass="5424">MPELPLQLNSLDVNADKYQAGRSLPSGLLFLREDQVQHDGGNTTGRNTR</sequence>
<dbReference type="EMBL" id="FOSD01000012">
    <property type="protein sequence ID" value="SFK92050.1"/>
    <property type="molecule type" value="Genomic_DNA"/>
</dbReference>
<protein>
    <submittedName>
        <fullName evidence="1">Uncharacterized protein</fullName>
    </submittedName>
</protein>
<keyword evidence="2" id="KW-1185">Reference proteome</keyword>
<organism evidence="1 2">
    <name type="scientific">Candidatus Pantoea symbiotica</name>
    <dbReference type="NCBI Taxonomy" id="1884370"/>
    <lineage>
        <taxon>Bacteria</taxon>
        <taxon>Pseudomonadati</taxon>
        <taxon>Pseudomonadota</taxon>
        <taxon>Gammaproteobacteria</taxon>
        <taxon>Enterobacterales</taxon>
        <taxon>Erwiniaceae</taxon>
        <taxon>Pantoea</taxon>
    </lineage>
</organism>